<evidence type="ECO:0000313" key="4">
    <source>
        <dbReference type="Proteomes" id="UP000538929"/>
    </source>
</evidence>
<feature type="region of interest" description="Disordered" evidence="1">
    <location>
        <begin position="208"/>
        <end position="229"/>
    </location>
</feature>
<dbReference type="EMBL" id="VKHT01000048">
    <property type="protein sequence ID" value="MBB0243169.1"/>
    <property type="molecule type" value="Genomic_DNA"/>
</dbReference>
<keyword evidence="2" id="KW-1133">Transmembrane helix</keyword>
<proteinExistence type="predicted"/>
<reference evidence="4" key="1">
    <citation type="submission" date="2019-10" db="EMBL/GenBank/DDBJ databases">
        <title>Streptomyces sp. nov., a novel actinobacterium isolated from alkaline environment.</title>
        <authorList>
            <person name="Golinska P."/>
        </authorList>
    </citation>
    <scope>NUCLEOTIDE SEQUENCE [LARGE SCALE GENOMIC DNA]</scope>
    <source>
        <strain evidence="4">DSM 42118</strain>
    </source>
</reference>
<accession>A0A7W3TAA7</accession>
<keyword evidence="2" id="KW-0472">Membrane</keyword>
<feature type="transmembrane region" description="Helical" evidence="2">
    <location>
        <begin position="112"/>
        <end position="133"/>
    </location>
</feature>
<evidence type="ECO:0000256" key="1">
    <source>
        <dbReference type="SAM" id="MobiDB-lite"/>
    </source>
</evidence>
<keyword evidence="4" id="KW-1185">Reference proteome</keyword>
<feature type="transmembrane region" description="Helical" evidence="2">
    <location>
        <begin position="85"/>
        <end position="106"/>
    </location>
</feature>
<sequence>MSDLRSRLRLCHPTGVAVGAAGMLAALVWLGGVAMPVPVATGGDSTVQLRMIVVLAGAILVAVPMRSPMVDWEVGAGPLARRVELTLLAVLASVGVVLVGVCEALVRSPESAASLLRAQAIWLGLAVVSARLLGGWSRAWVLPLTTLFPLTYLGWDAAGEVRWWNWLWQQHTATGCWALAAVGVAGAVLALWATPWRTRRLRGRLRRGRGAPRAVPARPGSRTKAPAAR</sequence>
<organism evidence="3 4">
    <name type="scientific">Streptomyces alkaliphilus</name>
    <dbReference type="NCBI Taxonomy" id="1472722"/>
    <lineage>
        <taxon>Bacteria</taxon>
        <taxon>Bacillati</taxon>
        <taxon>Actinomycetota</taxon>
        <taxon>Actinomycetes</taxon>
        <taxon>Kitasatosporales</taxon>
        <taxon>Streptomycetaceae</taxon>
        <taxon>Streptomyces</taxon>
    </lineage>
</organism>
<comment type="caution">
    <text evidence="3">The sequence shown here is derived from an EMBL/GenBank/DDBJ whole genome shotgun (WGS) entry which is preliminary data.</text>
</comment>
<dbReference type="RefSeq" id="WP_182604882.1">
    <property type="nucleotide sequence ID" value="NZ_VKHT01000048.1"/>
</dbReference>
<gene>
    <name evidence="3" type="ORF">FNQ90_03335</name>
</gene>
<feature type="compositionally biased region" description="Low complexity" evidence="1">
    <location>
        <begin position="211"/>
        <end position="222"/>
    </location>
</feature>
<dbReference type="AlphaFoldDB" id="A0A7W3TAA7"/>
<feature type="transmembrane region" description="Helical" evidence="2">
    <location>
        <begin position="12"/>
        <end position="35"/>
    </location>
</feature>
<name>A0A7W3TAA7_9ACTN</name>
<protein>
    <submittedName>
        <fullName evidence="3">Uncharacterized protein</fullName>
    </submittedName>
</protein>
<evidence type="ECO:0000256" key="2">
    <source>
        <dbReference type="SAM" id="Phobius"/>
    </source>
</evidence>
<keyword evidence="2" id="KW-0812">Transmembrane</keyword>
<evidence type="ECO:0000313" key="3">
    <source>
        <dbReference type="EMBL" id="MBB0243169.1"/>
    </source>
</evidence>
<feature type="transmembrane region" description="Helical" evidence="2">
    <location>
        <begin position="47"/>
        <end position="65"/>
    </location>
</feature>
<feature type="transmembrane region" description="Helical" evidence="2">
    <location>
        <begin position="177"/>
        <end position="196"/>
    </location>
</feature>
<dbReference type="Proteomes" id="UP000538929">
    <property type="component" value="Unassembled WGS sequence"/>
</dbReference>